<proteinExistence type="predicted"/>
<dbReference type="GO" id="GO:0005326">
    <property type="term" value="F:neurotransmitter transmembrane transporter activity"/>
    <property type="evidence" value="ECO:0007669"/>
    <property type="project" value="TreeGrafter"/>
</dbReference>
<reference evidence="6 7" key="1">
    <citation type="submission" date="2016-02" db="EMBL/GenBank/DDBJ databases">
        <title>Band-tailed pigeon sequencing and assembly.</title>
        <authorList>
            <person name="Soares A.E."/>
            <person name="Novak B.J."/>
            <person name="Rice E.S."/>
            <person name="O'Connell B."/>
            <person name="Chang D."/>
            <person name="Weber S."/>
            <person name="Shapiro B."/>
        </authorList>
    </citation>
    <scope>NUCLEOTIDE SEQUENCE [LARGE SCALE GENOMIC DNA]</scope>
    <source>
        <strain evidence="6">BTP2013</strain>
        <tissue evidence="6">Blood</tissue>
    </source>
</reference>
<dbReference type="GO" id="GO:0050803">
    <property type="term" value="P:regulation of synapse structure or activity"/>
    <property type="evidence" value="ECO:0007669"/>
    <property type="project" value="TreeGrafter"/>
</dbReference>
<feature type="transmembrane region" description="Helical" evidence="5">
    <location>
        <begin position="50"/>
        <end position="73"/>
    </location>
</feature>
<dbReference type="EMBL" id="LSYS01004915">
    <property type="protein sequence ID" value="OPJ78882.1"/>
    <property type="molecule type" value="Genomic_DNA"/>
</dbReference>
<dbReference type="STRING" id="372326.A0A1V4K343"/>
<keyword evidence="7" id="KW-1185">Reference proteome</keyword>
<dbReference type="Gene3D" id="1.20.1250.20">
    <property type="entry name" value="MFS general substrate transporter like domains"/>
    <property type="match status" value="1"/>
</dbReference>
<accession>A0A1V4K343</accession>
<evidence type="ECO:0000256" key="5">
    <source>
        <dbReference type="SAM" id="Phobius"/>
    </source>
</evidence>
<evidence type="ECO:0000256" key="3">
    <source>
        <dbReference type="ARBA" id="ARBA00022989"/>
    </source>
</evidence>
<evidence type="ECO:0000256" key="4">
    <source>
        <dbReference type="ARBA" id="ARBA00023136"/>
    </source>
</evidence>
<dbReference type="OrthoDB" id="2985014at2759"/>
<evidence type="ECO:0000313" key="6">
    <source>
        <dbReference type="EMBL" id="OPJ78882.1"/>
    </source>
</evidence>
<comment type="subcellular location">
    <subcellularLocation>
        <location evidence="1">Membrane</location>
        <topology evidence="1">Multi-pass membrane protein</topology>
    </subcellularLocation>
</comment>
<sequence length="105" mass="10780">MEATLLLVVGYSHSRAVAITFLVLAVGFSGFAISGFNVNHLDIAPRYASVLMGLSNGVGTLSGMVCPLIVGALTRHKVLGGAWGQGGDVGGTRTPGRALGPWWGQ</sequence>
<dbReference type="GO" id="GO:0030672">
    <property type="term" value="C:synaptic vesicle membrane"/>
    <property type="evidence" value="ECO:0007669"/>
    <property type="project" value="TreeGrafter"/>
</dbReference>
<protein>
    <recommendedName>
        <fullName evidence="8">Major facilitator superfamily (MFS) profile domain-containing protein</fullName>
    </recommendedName>
</protein>
<dbReference type="GO" id="GO:0060076">
    <property type="term" value="C:excitatory synapse"/>
    <property type="evidence" value="ECO:0007669"/>
    <property type="project" value="TreeGrafter"/>
</dbReference>
<dbReference type="GO" id="GO:0035249">
    <property type="term" value="P:synaptic transmission, glutamatergic"/>
    <property type="evidence" value="ECO:0007669"/>
    <property type="project" value="TreeGrafter"/>
</dbReference>
<dbReference type="AlphaFoldDB" id="A0A1V4K343"/>
<keyword evidence="2 5" id="KW-0812">Transmembrane</keyword>
<dbReference type="Proteomes" id="UP000190648">
    <property type="component" value="Unassembled WGS sequence"/>
</dbReference>
<keyword evidence="3 5" id="KW-1133">Transmembrane helix</keyword>
<dbReference type="InterPro" id="IPR050382">
    <property type="entry name" value="MFS_Na/Anion_cotransporter"/>
</dbReference>
<evidence type="ECO:0000256" key="1">
    <source>
        <dbReference type="ARBA" id="ARBA00004141"/>
    </source>
</evidence>
<evidence type="ECO:0000256" key="2">
    <source>
        <dbReference type="ARBA" id="ARBA00022692"/>
    </source>
</evidence>
<name>A0A1V4K343_PATFA</name>
<comment type="caution">
    <text evidence="6">The sequence shown here is derived from an EMBL/GenBank/DDBJ whole genome shotgun (WGS) entry which is preliminary data.</text>
</comment>
<evidence type="ECO:0008006" key="8">
    <source>
        <dbReference type="Google" id="ProtNLM"/>
    </source>
</evidence>
<organism evidence="6 7">
    <name type="scientific">Patagioenas fasciata monilis</name>
    <dbReference type="NCBI Taxonomy" id="372326"/>
    <lineage>
        <taxon>Eukaryota</taxon>
        <taxon>Metazoa</taxon>
        <taxon>Chordata</taxon>
        <taxon>Craniata</taxon>
        <taxon>Vertebrata</taxon>
        <taxon>Euteleostomi</taxon>
        <taxon>Archelosauria</taxon>
        <taxon>Archosauria</taxon>
        <taxon>Dinosauria</taxon>
        <taxon>Saurischia</taxon>
        <taxon>Theropoda</taxon>
        <taxon>Coelurosauria</taxon>
        <taxon>Aves</taxon>
        <taxon>Neognathae</taxon>
        <taxon>Neoaves</taxon>
        <taxon>Columbimorphae</taxon>
        <taxon>Columbiformes</taxon>
        <taxon>Columbidae</taxon>
        <taxon>Patagioenas</taxon>
    </lineage>
</organism>
<keyword evidence="4 5" id="KW-0472">Membrane</keyword>
<dbReference type="PANTHER" id="PTHR11662:SF456">
    <property type="entry name" value="VESICULAR GLUTAMATE TRANSPORTER, ISOFORM A"/>
    <property type="match status" value="1"/>
</dbReference>
<dbReference type="GO" id="GO:0098700">
    <property type="term" value="P:neurotransmitter loading into synaptic vesicle"/>
    <property type="evidence" value="ECO:0007669"/>
    <property type="project" value="TreeGrafter"/>
</dbReference>
<dbReference type="PANTHER" id="PTHR11662">
    <property type="entry name" value="SOLUTE CARRIER FAMILY 17"/>
    <property type="match status" value="1"/>
</dbReference>
<dbReference type="InterPro" id="IPR036259">
    <property type="entry name" value="MFS_trans_sf"/>
</dbReference>
<evidence type="ECO:0000313" key="7">
    <source>
        <dbReference type="Proteomes" id="UP000190648"/>
    </source>
</evidence>
<gene>
    <name evidence="6" type="ORF">AV530_013978</name>
</gene>
<feature type="transmembrane region" description="Helical" evidence="5">
    <location>
        <begin position="16"/>
        <end position="38"/>
    </location>
</feature>
<dbReference type="GO" id="GO:0005313">
    <property type="term" value="F:L-glutamate transmembrane transporter activity"/>
    <property type="evidence" value="ECO:0007669"/>
    <property type="project" value="TreeGrafter"/>
</dbReference>
<dbReference type="SUPFAM" id="SSF103473">
    <property type="entry name" value="MFS general substrate transporter"/>
    <property type="match status" value="1"/>
</dbReference>